<reference evidence="4 5" key="1">
    <citation type="journal article" date="2018" name="Sci. Rep.">
        <title>Comparative analysis of the Pocillopora damicornis genome highlights role of immune system in coral evolution.</title>
        <authorList>
            <person name="Cunning R."/>
            <person name="Bay R.A."/>
            <person name="Gillette P."/>
            <person name="Baker A.C."/>
            <person name="Traylor-Knowles N."/>
        </authorList>
    </citation>
    <scope>NUCLEOTIDE SEQUENCE [LARGE SCALE GENOMIC DNA]</scope>
    <source>
        <strain evidence="4">RSMAS</strain>
        <tissue evidence="4">Whole animal</tissue>
    </source>
</reference>
<feature type="domain" description="SEA" evidence="3">
    <location>
        <begin position="136"/>
        <end position="246"/>
    </location>
</feature>
<dbReference type="STRING" id="46731.A0A3M6TQM3"/>
<dbReference type="InterPro" id="IPR000082">
    <property type="entry name" value="SEA_dom"/>
</dbReference>
<dbReference type="OrthoDB" id="5990074at2759"/>
<feature type="region of interest" description="Disordered" evidence="1">
    <location>
        <begin position="1"/>
        <end position="30"/>
    </location>
</feature>
<gene>
    <name evidence="4" type="ORF">pdam_00010851</name>
</gene>
<dbReference type="SUPFAM" id="SSF82671">
    <property type="entry name" value="SEA domain"/>
    <property type="match status" value="1"/>
</dbReference>
<dbReference type="EMBL" id="RCHS01003183">
    <property type="protein sequence ID" value="RMX43568.1"/>
    <property type="molecule type" value="Genomic_DNA"/>
</dbReference>
<evidence type="ECO:0000313" key="5">
    <source>
        <dbReference type="Proteomes" id="UP000275408"/>
    </source>
</evidence>
<protein>
    <recommendedName>
        <fullName evidence="3">SEA domain-containing protein</fullName>
    </recommendedName>
</protein>
<dbReference type="AlphaFoldDB" id="A0A3M6TQM3"/>
<name>A0A3M6TQM3_POCDA</name>
<dbReference type="Proteomes" id="UP000275408">
    <property type="component" value="Unassembled WGS sequence"/>
</dbReference>
<dbReference type="Pfam" id="PF01390">
    <property type="entry name" value="SEA"/>
    <property type="match status" value="1"/>
</dbReference>
<evidence type="ECO:0000259" key="3">
    <source>
        <dbReference type="PROSITE" id="PS50024"/>
    </source>
</evidence>
<keyword evidence="2" id="KW-0812">Transmembrane</keyword>
<dbReference type="PROSITE" id="PS50024">
    <property type="entry name" value="SEA"/>
    <property type="match status" value="1"/>
</dbReference>
<accession>A0A3M6TQM3</accession>
<dbReference type="Gene3D" id="3.30.70.960">
    <property type="entry name" value="SEA domain"/>
    <property type="match status" value="1"/>
</dbReference>
<feature type="compositionally biased region" description="Polar residues" evidence="1">
    <location>
        <begin position="21"/>
        <end position="30"/>
    </location>
</feature>
<evidence type="ECO:0000313" key="4">
    <source>
        <dbReference type="EMBL" id="RMX43568.1"/>
    </source>
</evidence>
<feature type="transmembrane region" description="Helical" evidence="2">
    <location>
        <begin position="254"/>
        <end position="278"/>
    </location>
</feature>
<keyword evidence="2" id="KW-0472">Membrane</keyword>
<proteinExistence type="predicted"/>
<organism evidence="4 5">
    <name type="scientific">Pocillopora damicornis</name>
    <name type="common">Cauliflower coral</name>
    <name type="synonym">Millepora damicornis</name>
    <dbReference type="NCBI Taxonomy" id="46731"/>
    <lineage>
        <taxon>Eukaryota</taxon>
        <taxon>Metazoa</taxon>
        <taxon>Cnidaria</taxon>
        <taxon>Anthozoa</taxon>
        <taxon>Hexacorallia</taxon>
        <taxon>Scleractinia</taxon>
        <taxon>Astrocoeniina</taxon>
        <taxon>Pocilloporidae</taxon>
        <taxon>Pocillopora</taxon>
    </lineage>
</organism>
<evidence type="ECO:0000256" key="1">
    <source>
        <dbReference type="SAM" id="MobiDB-lite"/>
    </source>
</evidence>
<dbReference type="SMART" id="SM00200">
    <property type="entry name" value="SEA"/>
    <property type="match status" value="1"/>
</dbReference>
<comment type="caution">
    <text evidence="4">The sequence shown here is derived from an EMBL/GenBank/DDBJ whole genome shotgun (WGS) entry which is preliminary data.</text>
</comment>
<evidence type="ECO:0000256" key="2">
    <source>
        <dbReference type="SAM" id="Phobius"/>
    </source>
</evidence>
<keyword evidence="2" id="KW-1133">Transmembrane helix</keyword>
<keyword evidence="5" id="KW-1185">Reference proteome</keyword>
<dbReference type="InterPro" id="IPR036364">
    <property type="entry name" value="SEA_dom_sf"/>
</dbReference>
<feature type="compositionally biased region" description="Low complexity" evidence="1">
    <location>
        <begin position="1"/>
        <end position="13"/>
    </location>
</feature>
<sequence length="346" mass="37470">MSSRYDSPLPSSSTGFMGMTKVSSSTTARVASNQMPSVSMLSASAIPGQSSDEIRVSSSAIVQSSNDDQSTLVKSSSVGGNSSYGGLITITTQHLEISVTMSMKNATNSVGVNATPSSPIIPLSTSDVKPRPTLPPQGTKLINMEVTFNLDFIEEYNDQNSLEYKSLVKNLTRALENGFKNLDGFVGLRIVFIKEGSVVCNYIVILAKDSAVDGNDLKKTLQEASENGKLAYKVKNIDVKEEATTETVEKLPEWALVIMILLGCLSFVFLITMIYFCVKYRRSILGDSDMYFISSGEVGHVHTYDRVSVGEYNKNRGYQGQKSAIDRRVIGSHTNPTYGANGALGD</sequence>